<protein>
    <submittedName>
        <fullName evidence="1">Uncharacterized protein</fullName>
    </submittedName>
</protein>
<accession>A0ABQ7V4C6</accession>
<gene>
    <name evidence="1" type="ORF">KY290_021872</name>
</gene>
<comment type="caution">
    <text evidence="1">The sequence shown here is derived from an EMBL/GenBank/DDBJ whole genome shotgun (WGS) entry which is preliminary data.</text>
</comment>
<keyword evidence="2" id="KW-1185">Reference proteome</keyword>
<reference evidence="1 2" key="1">
    <citation type="journal article" date="2021" name="bioRxiv">
        <title>Chromosome-scale and haplotype-resolved genome assembly of a tetraploid potato cultivar.</title>
        <authorList>
            <person name="Sun H."/>
            <person name="Jiao W.-B."/>
            <person name="Krause K."/>
            <person name="Campoy J.A."/>
            <person name="Goel M."/>
            <person name="Folz-Donahue K."/>
            <person name="Kukat C."/>
            <person name="Huettel B."/>
            <person name="Schneeberger K."/>
        </authorList>
    </citation>
    <scope>NUCLEOTIDE SEQUENCE [LARGE SCALE GENOMIC DNA]</scope>
    <source>
        <strain evidence="1">SolTubOtavaFocal</strain>
        <tissue evidence="1">Leaves</tissue>
    </source>
</reference>
<sequence length="226" mass="25662">MSFGKEGKLSPRFIVSVVVLQHVGEKLGDSILLLGLAIMHLEFQVLMLKEDYSNVDEAIWEVETVHDMCAKVGVDPLASNKGFWAELLAIADCASEEHSLTLPAPLCSKTVEEVWSLALETYMEDKTTFYLDNPQRCHTNSGQSKKEKELTGEQMLYVPKRLKSQLTCFALPCCNKPMAHVNSKWTEKNNRYFDGISTPKCVLKSKCWRLGTSYPKLMMLSRFRIF</sequence>
<evidence type="ECO:0000313" key="2">
    <source>
        <dbReference type="Proteomes" id="UP000826656"/>
    </source>
</evidence>
<proteinExistence type="predicted"/>
<name>A0ABQ7V4C6_SOLTU</name>
<dbReference type="Proteomes" id="UP000826656">
    <property type="component" value="Unassembled WGS sequence"/>
</dbReference>
<organism evidence="1 2">
    <name type="scientific">Solanum tuberosum</name>
    <name type="common">Potato</name>
    <dbReference type="NCBI Taxonomy" id="4113"/>
    <lineage>
        <taxon>Eukaryota</taxon>
        <taxon>Viridiplantae</taxon>
        <taxon>Streptophyta</taxon>
        <taxon>Embryophyta</taxon>
        <taxon>Tracheophyta</taxon>
        <taxon>Spermatophyta</taxon>
        <taxon>Magnoliopsida</taxon>
        <taxon>eudicotyledons</taxon>
        <taxon>Gunneridae</taxon>
        <taxon>Pentapetalae</taxon>
        <taxon>asterids</taxon>
        <taxon>lamiids</taxon>
        <taxon>Solanales</taxon>
        <taxon>Solanaceae</taxon>
        <taxon>Solanoideae</taxon>
        <taxon>Solaneae</taxon>
        <taxon>Solanum</taxon>
    </lineage>
</organism>
<dbReference type="EMBL" id="JAIVGD010000015">
    <property type="protein sequence ID" value="KAH0758379.1"/>
    <property type="molecule type" value="Genomic_DNA"/>
</dbReference>
<evidence type="ECO:0000313" key="1">
    <source>
        <dbReference type="EMBL" id="KAH0758379.1"/>
    </source>
</evidence>